<dbReference type="KEGG" id="pcw:110204375"/>
<dbReference type="AlphaFoldDB" id="A0A6P5JPN9"/>
<feature type="region of interest" description="Disordered" evidence="4">
    <location>
        <begin position="21"/>
        <end position="94"/>
    </location>
</feature>
<name>A0A6P5JPN9_PHACI</name>
<reference evidence="7" key="1">
    <citation type="submission" date="2025-08" db="UniProtKB">
        <authorList>
            <consortium name="RefSeq"/>
        </authorList>
    </citation>
    <scope>IDENTIFICATION</scope>
    <source>
        <tissue evidence="7">Spleen</tissue>
    </source>
</reference>
<dbReference type="GO" id="GO:0005576">
    <property type="term" value="C:extracellular region"/>
    <property type="evidence" value="ECO:0007669"/>
    <property type="project" value="UniProtKB-SubCell"/>
</dbReference>
<dbReference type="Pfam" id="PF15240">
    <property type="entry name" value="Pro-rich"/>
    <property type="match status" value="1"/>
</dbReference>
<dbReference type="Proteomes" id="UP000515140">
    <property type="component" value="Unplaced"/>
</dbReference>
<keyword evidence="3 5" id="KW-0732">Signal</keyword>
<feature type="chain" id="PRO_5027620077" evidence="5">
    <location>
        <begin position="22"/>
        <end position="123"/>
    </location>
</feature>
<organism evidence="6 7">
    <name type="scientific">Phascolarctos cinereus</name>
    <name type="common">Koala</name>
    <dbReference type="NCBI Taxonomy" id="38626"/>
    <lineage>
        <taxon>Eukaryota</taxon>
        <taxon>Metazoa</taxon>
        <taxon>Chordata</taxon>
        <taxon>Craniata</taxon>
        <taxon>Vertebrata</taxon>
        <taxon>Euteleostomi</taxon>
        <taxon>Mammalia</taxon>
        <taxon>Metatheria</taxon>
        <taxon>Diprotodontia</taxon>
        <taxon>Phascolarctidae</taxon>
        <taxon>Phascolarctos</taxon>
    </lineage>
</organism>
<accession>A0A6P5JPN9</accession>
<sequence length="123" mass="13195">MGTTKIFLLLLSVALLALSSAQGTPKEAPRQQPAEPEPAPRQQTRKSKDAEEPGDPPEGEPGEPPEGEPGPPPEGEPGEPPEGEPGPHLKVSNMSISKHSFLSPFLEDPRPCLSFETIWHIHA</sequence>
<evidence type="ECO:0000256" key="5">
    <source>
        <dbReference type="SAM" id="SignalP"/>
    </source>
</evidence>
<dbReference type="GeneID" id="110204375"/>
<dbReference type="InterPro" id="IPR026086">
    <property type="entry name" value="Pro-rich"/>
</dbReference>
<dbReference type="InParanoid" id="A0A6P5JPN9"/>
<protein>
    <submittedName>
        <fullName evidence="7">Protein TsetseEP-like isoform X1</fullName>
    </submittedName>
</protein>
<evidence type="ECO:0000313" key="6">
    <source>
        <dbReference type="Proteomes" id="UP000515140"/>
    </source>
</evidence>
<comment type="subcellular location">
    <subcellularLocation>
        <location evidence="1">Secreted</location>
    </subcellularLocation>
</comment>
<keyword evidence="6" id="KW-1185">Reference proteome</keyword>
<gene>
    <name evidence="7" type="primary">LOC110204375</name>
</gene>
<evidence type="ECO:0000256" key="1">
    <source>
        <dbReference type="ARBA" id="ARBA00004613"/>
    </source>
</evidence>
<evidence type="ECO:0000256" key="3">
    <source>
        <dbReference type="ARBA" id="ARBA00022729"/>
    </source>
</evidence>
<evidence type="ECO:0000256" key="2">
    <source>
        <dbReference type="ARBA" id="ARBA00022525"/>
    </source>
</evidence>
<proteinExistence type="predicted"/>
<feature type="signal peptide" evidence="5">
    <location>
        <begin position="1"/>
        <end position="21"/>
    </location>
</feature>
<feature type="compositionally biased region" description="Acidic residues" evidence="4">
    <location>
        <begin position="52"/>
        <end position="66"/>
    </location>
</feature>
<evidence type="ECO:0000256" key="4">
    <source>
        <dbReference type="SAM" id="MobiDB-lite"/>
    </source>
</evidence>
<evidence type="ECO:0000313" key="7">
    <source>
        <dbReference type="RefSeq" id="XP_020836247.1"/>
    </source>
</evidence>
<dbReference type="RefSeq" id="XP_020836247.1">
    <property type="nucleotide sequence ID" value="XM_020980588.1"/>
</dbReference>
<keyword evidence="2" id="KW-0964">Secreted</keyword>